<sequence length="101" mass="11848">MRFNMVMELNKINTITASEAARSFSEIINKVYYRHQAYEIKKGKTIMARITPSDYASNLQASELNNFFSNAPQLNKEEVEDFINDINLVRKEIQAREVKWE</sequence>
<evidence type="ECO:0000313" key="3">
    <source>
        <dbReference type="Proteomes" id="UP000031258"/>
    </source>
</evidence>
<dbReference type="EMBL" id="JSWE01000055">
    <property type="protein sequence ID" value="KIE06041.1"/>
    <property type="molecule type" value="Genomic_DNA"/>
</dbReference>
<dbReference type="AlphaFoldDB" id="A0A0C1N125"/>
<keyword evidence="3" id="KW-1185">Reference proteome</keyword>
<name>A0A0C1N125_9RICK</name>
<reference evidence="2 3" key="1">
    <citation type="submission" date="2014-11" db="EMBL/GenBank/DDBJ databases">
        <title>A Rickettsiales Symbiont of Amoebae With Ancient Features.</title>
        <authorList>
            <person name="Schulz F."/>
            <person name="Martijn J."/>
            <person name="Wascher F."/>
            <person name="Kostanjsek R."/>
            <person name="Ettema T.J."/>
            <person name="Horn M."/>
        </authorList>
    </citation>
    <scope>NUCLEOTIDE SEQUENCE [LARGE SCALE GENOMIC DNA]</scope>
    <source>
        <strain evidence="2 3">UWC36</strain>
    </source>
</reference>
<organism evidence="2 3">
    <name type="scientific">Candidatus Jidaibacter acanthamoebae</name>
    <dbReference type="NCBI Taxonomy" id="86105"/>
    <lineage>
        <taxon>Bacteria</taxon>
        <taxon>Pseudomonadati</taxon>
        <taxon>Pseudomonadota</taxon>
        <taxon>Alphaproteobacteria</taxon>
        <taxon>Rickettsiales</taxon>
        <taxon>Candidatus Midichloriaceae</taxon>
        <taxon>Candidatus Jidaibacter</taxon>
    </lineage>
</organism>
<dbReference type="InterPro" id="IPR036165">
    <property type="entry name" value="YefM-like_sf"/>
</dbReference>
<evidence type="ECO:0000256" key="1">
    <source>
        <dbReference type="ARBA" id="ARBA00009981"/>
    </source>
</evidence>
<dbReference type="Proteomes" id="UP000031258">
    <property type="component" value="Unassembled WGS sequence"/>
</dbReference>
<accession>A0A0C1N125</accession>
<dbReference type="STRING" id="86105.NF27_CD00170"/>
<comment type="caution">
    <text evidence="2">The sequence shown here is derived from an EMBL/GenBank/DDBJ whole genome shotgun (WGS) entry which is preliminary data.</text>
</comment>
<protein>
    <submittedName>
        <fullName evidence="2">Antitoxin of toxin-antitoxin (TA) system VapB</fullName>
    </submittedName>
</protein>
<proteinExistence type="inferred from homology"/>
<gene>
    <name evidence="2" type="primary">vapB1_2</name>
    <name evidence="2" type="ORF">NF27_CD00170</name>
</gene>
<evidence type="ECO:0000313" key="2">
    <source>
        <dbReference type="EMBL" id="KIE06041.1"/>
    </source>
</evidence>
<dbReference type="RefSeq" id="WP_053332471.1">
    <property type="nucleotide sequence ID" value="NZ_JSWE01000055.1"/>
</dbReference>
<dbReference type="SUPFAM" id="SSF143120">
    <property type="entry name" value="YefM-like"/>
    <property type="match status" value="1"/>
</dbReference>
<comment type="similarity">
    <text evidence="1">Belongs to the phD/YefM antitoxin family.</text>
</comment>